<dbReference type="AlphaFoldDB" id="A0A517T1E9"/>
<accession>A0A517T1E9</accession>
<keyword evidence="3" id="KW-1185">Reference proteome</keyword>
<reference evidence="2 3" key="1">
    <citation type="submission" date="2019-02" db="EMBL/GenBank/DDBJ databases">
        <title>Deep-cultivation of Planctomycetes and their phenomic and genomic characterization uncovers novel biology.</title>
        <authorList>
            <person name="Wiegand S."/>
            <person name="Jogler M."/>
            <person name="Boedeker C."/>
            <person name="Pinto D."/>
            <person name="Vollmers J."/>
            <person name="Rivas-Marin E."/>
            <person name="Kohn T."/>
            <person name="Peeters S.H."/>
            <person name="Heuer A."/>
            <person name="Rast P."/>
            <person name="Oberbeckmann S."/>
            <person name="Bunk B."/>
            <person name="Jeske O."/>
            <person name="Meyerdierks A."/>
            <person name="Storesund J.E."/>
            <person name="Kallscheuer N."/>
            <person name="Luecker S."/>
            <person name="Lage O.M."/>
            <person name="Pohl T."/>
            <person name="Merkel B.J."/>
            <person name="Hornburger P."/>
            <person name="Mueller R.-W."/>
            <person name="Bruemmer F."/>
            <person name="Labrenz M."/>
            <person name="Spormann A.M."/>
            <person name="Op den Camp H."/>
            <person name="Overmann J."/>
            <person name="Amann R."/>
            <person name="Jetten M.S.M."/>
            <person name="Mascher T."/>
            <person name="Medema M.H."/>
            <person name="Devos D.P."/>
            <person name="Kaster A.-K."/>
            <person name="Ovreas L."/>
            <person name="Rohde M."/>
            <person name="Galperin M.Y."/>
            <person name="Jogler C."/>
        </authorList>
    </citation>
    <scope>NUCLEOTIDE SEQUENCE [LARGE SCALE GENOMIC DNA]</scope>
    <source>
        <strain evidence="2 3">SV_7m_r</strain>
    </source>
</reference>
<evidence type="ECO:0000313" key="2">
    <source>
        <dbReference type="EMBL" id="QDT62208.1"/>
    </source>
</evidence>
<feature type="region of interest" description="Disordered" evidence="1">
    <location>
        <begin position="15"/>
        <end position="61"/>
    </location>
</feature>
<sequence length="61" mass="7126">MTDWRNEQKEVEFAWRAQNRSPSKSLRDAPLGTLNRAQPSPFSRSKRRPNNQTGRITKQAE</sequence>
<dbReference type="Proteomes" id="UP000315003">
    <property type="component" value="Chromosome"/>
</dbReference>
<organism evidence="2 3">
    <name type="scientific">Stieleria bergensis</name>
    <dbReference type="NCBI Taxonomy" id="2528025"/>
    <lineage>
        <taxon>Bacteria</taxon>
        <taxon>Pseudomonadati</taxon>
        <taxon>Planctomycetota</taxon>
        <taxon>Planctomycetia</taxon>
        <taxon>Pirellulales</taxon>
        <taxon>Pirellulaceae</taxon>
        <taxon>Stieleria</taxon>
    </lineage>
</organism>
<gene>
    <name evidence="2" type="ORF">SV7mr_47550</name>
</gene>
<feature type="compositionally biased region" description="Polar residues" evidence="1">
    <location>
        <begin position="50"/>
        <end position="61"/>
    </location>
</feature>
<name>A0A517T1E9_9BACT</name>
<evidence type="ECO:0000313" key="3">
    <source>
        <dbReference type="Proteomes" id="UP000315003"/>
    </source>
</evidence>
<dbReference type="EMBL" id="CP036272">
    <property type="protein sequence ID" value="QDT62208.1"/>
    <property type="molecule type" value="Genomic_DNA"/>
</dbReference>
<evidence type="ECO:0000256" key="1">
    <source>
        <dbReference type="SAM" id="MobiDB-lite"/>
    </source>
</evidence>
<protein>
    <submittedName>
        <fullName evidence="2">Uncharacterized protein</fullName>
    </submittedName>
</protein>
<proteinExistence type="predicted"/>